<accession>A0A1G8V827</accession>
<evidence type="ECO:0000256" key="4">
    <source>
        <dbReference type="RuleBase" id="RU003513"/>
    </source>
</evidence>
<dbReference type="AlphaFoldDB" id="A0A1G8V827"/>
<dbReference type="Pfam" id="PF02350">
    <property type="entry name" value="Epimerase_2"/>
    <property type="match status" value="1"/>
</dbReference>
<keyword evidence="7" id="KW-1185">Reference proteome</keyword>
<evidence type="ECO:0000313" key="7">
    <source>
        <dbReference type="Proteomes" id="UP000199580"/>
    </source>
</evidence>
<dbReference type="InterPro" id="IPR003331">
    <property type="entry name" value="UDP_GlcNAc_Epimerase_2_dom"/>
</dbReference>
<dbReference type="EC" id="5.1.3.14" evidence="3"/>
<comment type="similarity">
    <text evidence="2 4">Belongs to the UDP-N-acetylglucosamine 2-epimerase family.</text>
</comment>
<evidence type="ECO:0000256" key="3">
    <source>
        <dbReference type="ARBA" id="ARBA00038858"/>
    </source>
</evidence>
<dbReference type="EMBL" id="FNEZ01000002">
    <property type="protein sequence ID" value="SDJ62044.1"/>
    <property type="molecule type" value="Genomic_DNA"/>
</dbReference>
<protein>
    <recommendedName>
        <fullName evidence="3">UDP-N-acetylglucosamine 2-epimerase (non-hydrolyzing)</fullName>
        <ecNumber evidence="3">5.1.3.14</ecNumber>
    </recommendedName>
</protein>
<dbReference type="PANTHER" id="PTHR43174">
    <property type="entry name" value="UDP-N-ACETYLGLUCOSAMINE 2-EPIMERASE"/>
    <property type="match status" value="1"/>
</dbReference>
<keyword evidence="1 4" id="KW-0413">Isomerase</keyword>
<name>A0A1G8V827_9FLAO</name>
<evidence type="ECO:0000256" key="1">
    <source>
        <dbReference type="ARBA" id="ARBA00023235"/>
    </source>
</evidence>
<reference evidence="6 7" key="1">
    <citation type="submission" date="2016-10" db="EMBL/GenBank/DDBJ databases">
        <authorList>
            <person name="de Groot N.N."/>
        </authorList>
    </citation>
    <scope>NUCLEOTIDE SEQUENCE [LARGE SCALE GENOMIC DNA]</scope>
    <source>
        <strain evidence="6 7">CGMCC 1.10076</strain>
    </source>
</reference>
<dbReference type="PANTHER" id="PTHR43174:SF2">
    <property type="entry name" value="UDP-N-ACETYLGLUCOSAMINE 2-EPIMERASE"/>
    <property type="match status" value="1"/>
</dbReference>
<dbReference type="Proteomes" id="UP000199580">
    <property type="component" value="Unassembled WGS sequence"/>
</dbReference>
<dbReference type="GO" id="GO:0008761">
    <property type="term" value="F:UDP-N-acetylglucosamine 2-epimerase activity"/>
    <property type="evidence" value="ECO:0007669"/>
    <property type="project" value="UniProtKB-EC"/>
</dbReference>
<gene>
    <name evidence="6" type="ORF">SAMN04487935_1220</name>
</gene>
<dbReference type="Gene3D" id="3.40.50.2000">
    <property type="entry name" value="Glycogen Phosphorylase B"/>
    <property type="match status" value="2"/>
</dbReference>
<dbReference type="STRING" id="1128970.SAMN04487935_1220"/>
<sequence length="373" mass="41674">MIKKVLVCFGTRPEAIKMGSLVHSLKNTDFEVKVCVTAQHREMLDQVLDFFEIVPDYDLDIMKKNQTLNELSSRIFMKMDAVLEEAKPDLVLVHGDTTTSAICAWAAFHRGIKAGHVEAGLRTYDKYAPFPEEINRQVTARIAEYHFAPTAISKNNLLGEKIAEENITVTGNTVIDSLLWTVEKLGKDFSNEKIEALKSKVDFTKKVILVTGHRRENFGDGFLNICKALANIATNADVEIVFPVHLNPNVQEPVMKLLSEYPNIHLTDPLDYPSFVWMMQQSYLIITDSGGVQEEAPSLGKPVLVMRETTERPEALEAGTVKLVGTSFDAISNSAFELLNNKGLYDQMSKAHNPYGDGKANARIIDFIKQKLA</sequence>
<proteinExistence type="inferred from homology"/>
<organism evidence="6 7">
    <name type="scientific">Flavobacterium noncentrifugens</name>
    <dbReference type="NCBI Taxonomy" id="1128970"/>
    <lineage>
        <taxon>Bacteria</taxon>
        <taxon>Pseudomonadati</taxon>
        <taxon>Bacteroidota</taxon>
        <taxon>Flavobacteriia</taxon>
        <taxon>Flavobacteriales</taxon>
        <taxon>Flavobacteriaceae</taxon>
        <taxon>Flavobacterium</taxon>
    </lineage>
</organism>
<dbReference type="FunFam" id="3.40.50.2000:FF:000043">
    <property type="entry name" value="UDP-N-acetylglucosamine 2-epimerase"/>
    <property type="match status" value="1"/>
</dbReference>
<dbReference type="SUPFAM" id="SSF53756">
    <property type="entry name" value="UDP-Glycosyltransferase/glycogen phosphorylase"/>
    <property type="match status" value="1"/>
</dbReference>
<feature type="domain" description="UDP-N-acetylglucosamine 2-epimerase" evidence="5">
    <location>
        <begin position="26"/>
        <end position="369"/>
    </location>
</feature>
<dbReference type="NCBIfam" id="TIGR00236">
    <property type="entry name" value="wecB"/>
    <property type="match status" value="1"/>
</dbReference>
<evidence type="ECO:0000256" key="2">
    <source>
        <dbReference type="ARBA" id="ARBA00038209"/>
    </source>
</evidence>
<evidence type="ECO:0000313" key="6">
    <source>
        <dbReference type="EMBL" id="SDJ62044.1"/>
    </source>
</evidence>
<evidence type="ECO:0000259" key="5">
    <source>
        <dbReference type="Pfam" id="PF02350"/>
    </source>
</evidence>
<dbReference type="InterPro" id="IPR029767">
    <property type="entry name" value="WecB-like"/>
</dbReference>
<dbReference type="CDD" id="cd03786">
    <property type="entry name" value="GTB_UDP-GlcNAc_2-Epimerase"/>
    <property type="match status" value="1"/>
</dbReference>